<dbReference type="PANTHER" id="PTHR33776:SF3">
    <property type="entry name" value="PHD-TYPE DOMAIN-CONTAINING PROTEIN"/>
    <property type="match status" value="1"/>
</dbReference>
<reference evidence="2 3" key="1">
    <citation type="submission" date="2019-05" db="EMBL/GenBank/DDBJ databases">
        <title>Another draft genome of Portunus trituberculatus and its Hox gene families provides insights of decapod evolution.</title>
        <authorList>
            <person name="Jeong J.-H."/>
            <person name="Song I."/>
            <person name="Kim S."/>
            <person name="Choi T."/>
            <person name="Kim D."/>
            <person name="Ryu S."/>
            <person name="Kim W."/>
        </authorList>
    </citation>
    <scope>NUCLEOTIDE SEQUENCE [LARGE SCALE GENOMIC DNA]</scope>
    <source>
        <tissue evidence="2">Muscle</tissue>
    </source>
</reference>
<proteinExistence type="predicted"/>
<dbReference type="AlphaFoldDB" id="A0A5B7D532"/>
<keyword evidence="3" id="KW-1185">Reference proteome</keyword>
<dbReference type="OrthoDB" id="10065625at2759"/>
<dbReference type="Proteomes" id="UP000324222">
    <property type="component" value="Unassembled WGS sequence"/>
</dbReference>
<dbReference type="InterPro" id="IPR036691">
    <property type="entry name" value="Endo/exonu/phosph_ase_sf"/>
</dbReference>
<protein>
    <recommendedName>
        <fullName evidence="4">Endonuclease/exonuclease/phosphatase domain-containing protein</fullName>
    </recommendedName>
</protein>
<dbReference type="SUPFAM" id="SSF56219">
    <property type="entry name" value="DNase I-like"/>
    <property type="match status" value="1"/>
</dbReference>
<feature type="region of interest" description="Disordered" evidence="1">
    <location>
        <begin position="16"/>
        <end position="47"/>
    </location>
</feature>
<accession>A0A5B7D532</accession>
<evidence type="ECO:0000313" key="3">
    <source>
        <dbReference type="Proteomes" id="UP000324222"/>
    </source>
</evidence>
<evidence type="ECO:0000313" key="2">
    <source>
        <dbReference type="EMBL" id="MPC15976.1"/>
    </source>
</evidence>
<dbReference type="EMBL" id="VSRR010000468">
    <property type="protein sequence ID" value="MPC15976.1"/>
    <property type="molecule type" value="Genomic_DNA"/>
</dbReference>
<gene>
    <name evidence="2" type="ORF">E2C01_008781</name>
</gene>
<evidence type="ECO:0000256" key="1">
    <source>
        <dbReference type="SAM" id="MobiDB-lite"/>
    </source>
</evidence>
<dbReference type="PANTHER" id="PTHR33776">
    <property type="entry name" value="ENDO/EXONUCLEASE/PHOSPHATASE DOMAIN-CONTAINING PROTEIN"/>
    <property type="match status" value="1"/>
</dbReference>
<name>A0A5B7D532_PORTR</name>
<organism evidence="2 3">
    <name type="scientific">Portunus trituberculatus</name>
    <name type="common">Swimming crab</name>
    <name type="synonym">Neptunus trituberculatus</name>
    <dbReference type="NCBI Taxonomy" id="210409"/>
    <lineage>
        <taxon>Eukaryota</taxon>
        <taxon>Metazoa</taxon>
        <taxon>Ecdysozoa</taxon>
        <taxon>Arthropoda</taxon>
        <taxon>Crustacea</taxon>
        <taxon>Multicrustacea</taxon>
        <taxon>Malacostraca</taxon>
        <taxon>Eumalacostraca</taxon>
        <taxon>Eucarida</taxon>
        <taxon>Decapoda</taxon>
        <taxon>Pleocyemata</taxon>
        <taxon>Brachyura</taxon>
        <taxon>Eubrachyura</taxon>
        <taxon>Portunoidea</taxon>
        <taxon>Portunidae</taxon>
        <taxon>Portuninae</taxon>
        <taxon>Portunus</taxon>
    </lineage>
</organism>
<evidence type="ECO:0008006" key="4">
    <source>
        <dbReference type="Google" id="ProtNLM"/>
    </source>
</evidence>
<sequence>MGIPLTQTYNLKQPFEVNLDGNMDNGRSSQGSSRDGPRPPGTSATPHISQLCLPILPRQDRSSLDFLVEELDNLLQHHGCNNILIVGDLNFHLERQARNNLVTVLGFTNHVTFHTHERGGLLDPVLSDIPEERISCQQLGKVGSSDHHAVLAKIHLHVAREKAAPRTIWLWEQAR</sequence>
<dbReference type="Gene3D" id="3.60.10.10">
    <property type="entry name" value="Endonuclease/exonuclease/phosphatase"/>
    <property type="match status" value="1"/>
</dbReference>
<comment type="caution">
    <text evidence="2">The sequence shown here is derived from an EMBL/GenBank/DDBJ whole genome shotgun (WGS) entry which is preliminary data.</text>
</comment>